<evidence type="ECO:0000256" key="1">
    <source>
        <dbReference type="ARBA" id="ARBA00022679"/>
    </source>
</evidence>
<protein>
    <recommendedName>
        <fullName evidence="6">Glycosyl transferase family 1</fullName>
    </recommendedName>
</protein>
<evidence type="ECO:0008006" key="6">
    <source>
        <dbReference type="Google" id="ProtNLM"/>
    </source>
</evidence>
<evidence type="ECO:0000313" key="4">
    <source>
        <dbReference type="EMBL" id="KGD68136.1"/>
    </source>
</evidence>
<organism evidence="4 5">
    <name type="scientific">Flavobacterium aquatile LMG 4008 = ATCC 11947</name>
    <dbReference type="NCBI Taxonomy" id="1453498"/>
    <lineage>
        <taxon>Bacteria</taxon>
        <taxon>Pseudomonadati</taxon>
        <taxon>Bacteroidota</taxon>
        <taxon>Flavobacteriia</taxon>
        <taxon>Flavobacteriales</taxon>
        <taxon>Flavobacteriaceae</taxon>
        <taxon>Flavobacterium</taxon>
    </lineage>
</organism>
<dbReference type="OrthoDB" id="1411429at2"/>
<feature type="domain" description="Glycosyl transferase family 1" evidence="2">
    <location>
        <begin position="217"/>
        <end position="344"/>
    </location>
</feature>
<keyword evidence="1" id="KW-0808">Transferase</keyword>
<evidence type="ECO:0000259" key="3">
    <source>
        <dbReference type="Pfam" id="PF13477"/>
    </source>
</evidence>
<dbReference type="Proteomes" id="UP000029554">
    <property type="component" value="Unassembled WGS sequence"/>
</dbReference>
<dbReference type="InterPro" id="IPR028098">
    <property type="entry name" value="Glyco_trans_4-like_N"/>
</dbReference>
<dbReference type="eggNOG" id="COG0438">
    <property type="taxonomic scope" value="Bacteria"/>
</dbReference>
<dbReference type="PANTHER" id="PTHR46401:SF2">
    <property type="entry name" value="GLYCOSYLTRANSFERASE WBBK-RELATED"/>
    <property type="match status" value="1"/>
</dbReference>
<dbReference type="InterPro" id="IPR001296">
    <property type="entry name" value="Glyco_trans_1"/>
</dbReference>
<dbReference type="RefSeq" id="WP_035125758.1">
    <property type="nucleotide sequence ID" value="NZ_JRHH01000003.1"/>
</dbReference>
<dbReference type="STRING" id="1453498.LG45_07525"/>
<sequence>MKILFISMPSIHAIRWMENLKNTNNELFWFDVTNKGTIDSLQNITQFVDWKQRKLPTFKGEYKFSKKFPDTYAKIKHLFEVTENEYLEKIINEIQPDVIHSFEMQSCSYPIVKAMNKFPNLKWMYSCWGNDLFYFKNFKSHLQKIKAVLKRVDYLHTDCERDYSLAKELEFKGKHIGVIPGGSGYDLKELEQYKTPVLDRNIILIKGYQHIFGRALNVIKALENSLEHLANFEVVVFGAHQEVIDYIKEKNLPFNIFHRTELSQLELIKLMGKSMIYIGNNISDGMPNTLLEAMIMNAFPIQSNPGNATAEIIEREKNGLLINDPNDIKNIESLIVAAINDKSRIAQAAIINTEIAKQRLDYTKIQPKIVDLYNHL</sequence>
<reference evidence="4 5" key="1">
    <citation type="submission" date="2014-09" db="EMBL/GenBank/DDBJ databases">
        <title>Whole Genome Shotgun of Flavobacterium aquatile LMG 4008.</title>
        <authorList>
            <person name="Gale A.N."/>
            <person name="Pipes S.E."/>
            <person name="Newman J.D."/>
        </authorList>
    </citation>
    <scope>NUCLEOTIDE SEQUENCE [LARGE SCALE GENOMIC DNA]</scope>
    <source>
        <strain evidence="4 5">LMG 4008</strain>
    </source>
</reference>
<feature type="domain" description="Glycosyltransferase subfamily 4-like N-terminal" evidence="3">
    <location>
        <begin position="82"/>
        <end position="155"/>
    </location>
</feature>
<dbReference type="GO" id="GO:0016757">
    <property type="term" value="F:glycosyltransferase activity"/>
    <property type="evidence" value="ECO:0007669"/>
    <property type="project" value="InterPro"/>
</dbReference>
<proteinExistence type="predicted"/>
<dbReference type="Pfam" id="PF13477">
    <property type="entry name" value="Glyco_trans_4_2"/>
    <property type="match status" value="1"/>
</dbReference>
<name>A0A095SU14_9FLAO</name>
<evidence type="ECO:0000259" key="2">
    <source>
        <dbReference type="Pfam" id="PF00534"/>
    </source>
</evidence>
<accession>A0A095SU14</accession>
<dbReference type="EMBL" id="JRHH01000003">
    <property type="protein sequence ID" value="KGD68136.1"/>
    <property type="molecule type" value="Genomic_DNA"/>
</dbReference>
<keyword evidence="5" id="KW-1185">Reference proteome</keyword>
<comment type="caution">
    <text evidence="4">The sequence shown here is derived from an EMBL/GenBank/DDBJ whole genome shotgun (WGS) entry which is preliminary data.</text>
</comment>
<dbReference type="GO" id="GO:0009103">
    <property type="term" value="P:lipopolysaccharide biosynthetic process"/>
    <property type="evidence" value="ECO:0007669"/>
    <property type="project" value="TreeGrafter"/>
</dbReference>
<evidence type="ECO:0000313" key="5">
    <source>
        <dbReference type="Proteomes" id="UP000029554"/>
    </source>
</evidence>
<dbReference type="SUPFAM" id="SSF53756">
    <property type="entry name" value="UDP-Glycosyltransferase/glycogen phosphorylase"/>
    <property type="match status" value="1"/>
</dbReference>
<dbReference type="Gene3D" id="3.40.50.2000">
    <property type="entry name" value="Glycogen Phosphorylase B"/>
    <property type="match status" value="2"/>
</dbReference>
<dbReference type="AlphaFoldDB" id="A0A095SU14"/>
<gene>
    <name evidence="4" type="ORF">LG45_07525</name>
</gene>
<dbReference type="PANTHER" id="PTHR46401">
    <property type="entry name" value="GLYCOSYLTRANSFERASE WBBK-RELATED"/>
    <property type="match status" value="1"/>
</dbReference>
<dbReference type="Pfam" id="PF00534">
    <property type="entry name" value="Glycos_transf_1"/>
    <property type="match status" value="1"/>
</dbReference>